<evidence type="ECO:0000313" key="6">
    <source>
        <dbReference type="Proteomes" id="UP000187609"/>
    </source>
</evidence>
<dbReference type="GeneID" id="109215746"/>
<name>A0A1J6IL51_NICAT</name>
<dbReference type="CDD" id="cd03784">
    <property type="entry name" value="GT1_Gtf-like"/>
    <property type="match status" value="1"/>
</dbReference>
<reference evidence="5" key="1">
    <citation type="submission" date="2016-11" db="EMBL/GenBank/DDBJ databases">
        <title>The genome of Nicotiana attenuata.</title>
        <authorList>
            <person name="Xu S."/>
            <person name="Brockmoeller T."/>
            <person name="Gaquerel E."/>
            <person name="Navarro A."/>
            <person name="Kuhl H."/>
            <person name="Gase K."/>
            <person name="Ling Z."/>
            <person name="Zhou W."/>
            <person name="Kreitzer C."/>
            <person name="Stanke M."/>
            <person name="Tang H."/>
            <person name="Lyons E."/>
            <person name="Pandey P."/>
            <person name="Pandey S.P."/>
            <person name="Timmermann B."/>
            <person name="Baldwin I.T."/>
        </authorList>
    </citation>
    <scope>NUCLEOTIDE SEQUENCE [LARGE SCALE GENOMIC DNA]</scope>
    <source>
        <strain evidence="5">UT</strain>
    </source>
</reference>
<dbReference type="SMR" id="A0A1J6IL51"/>
<evidence type="ECO:0000256" key="3">
    <source>
        <dbReference type="ARBA" id="ARBA00022679"/>
    </source>
</evidence>
<dbReference type="GO" id="GO:0016138">
    <property type="term" value="P:glycoside biosynthetic process"/>
    <property type="evidence" value="ECO:0007669"/>
    <property type="project" value="UniProtKB-ARBA"/>
</dbReference>
<keyword evidence="6" id="KW-1185">Reference proteome</keyword>
<dbReference type="OMA" id="AYMLHDF"/>
<dbReference type="Pfam" id="PF00201">
    <property type="entry name" value="UDPGT"/>
    <property type="match status" value="1"/>
</dbReference>
<dbReference type="PANTHER" id="PTHR48044">
    <property type="entry name" value="GLYCOSYLTRANSFERASE"/>
    <property type="match status" value="1"/>
</dbReference>
<protein>
    <submittedName>
        <fullName evidence="5">Flavanone 7-o-glucoside 2''-o-beta-l-rhamnosyltransferase</fullName>
    </submittedName>
</protein>
<dbReference type="Gramene" id="OIT05426">
    <property type="protein sequence ID" value="OIT05426"/>
    <property type="gene ID" value="A4A49_03474"/>
</dbReference>
<dbReference type="GO" id="GO:0008194">
    <property type="term" value="F:UDP-glycosyltransferase activity"/>
    <property type="evidence" value="ECO:0007669"/>
    <property type="project" value="InterPro"/>
</dbReference>
<dbReference type="InterPro" id="IPR058980">
    <property type="entry name" value="Glyco_transf_N"/>
</dbReference>
<keyword evidence="3" id="KW-0808">Transferase</keyword>
<dbReference type="OrthoDB" id="5835829at2759"/>
<gene>
    <name evidence="5" type="primary">C12RT1_15</name>
    <name evidence="5" type="ORF">A4A49_03474</name>
</gene>
<keyword evidence="2" id="KW-0328">Glycosyltransferase</keyword>
<evidence type="ECO:0000259" key="4">
    <source>
        <dbReference type="Pfam" id="PF26168"/>
    </source>
</evidence>
<organism evidence="5 6">
    <name type="scientific">Nicotiana attenuata</name>
    <name type="common">Coyote tobacco</name>
    <dbReference type="NCBI Taxonomy" id="49451"/>
    <lineage>
        <taxon>Eukaryota</taxon>
        <taxon>Viridiplantae</taxon>
        <taxon>Streptophyta</taxon>
        <taxon>Embryophyta</taxon>
        <taxon>Tracheophyta</taxon>
        <taxon>Spermatophyta</taxon>
        <taxon>Magnoliopsida</taxon>
        <taxon>eudicotyledons</taxon>
        <taxon>Gunneridae</taxon>
        <taxon>Pentapetalae</taxon>
        <taxon>asterids</taxon>
        <taxon>lamiids</taxon>
        <taxon>Solanales</taxon>
        <taxon>Solanaceae</taxon>
        <taxon>Nicotianoideae</taxon>
        <taxon>Nicotianeae</taxon>
        <taxon>Nicotiana</taxon>
    </lineage>
</organism>
<accession>A0A1J6IL51</accession>
<evidence type="ECO:0000256" key="2">
    <source>
        <dbReference type="ARBA" id="ARBA00022676"/>
    </source>
</evidence>
<dbReference type="Pfam" id="PF26168">
    <property type="entry name" value="Glyco_transf_N"/>
    <property type="match status" value="1"/>
</dbReference>
<evidence type="ECO:0000313" key="5">
    <source>
        <dbReference type="EMBL" id="OIT05426.1"/>
    </source>
</evidence>
<dbReference type="InterPro" id="IPR002213">
    <property type="entry name" value="UDP_glucos_trans"/>
</dbReference>
<dbReference type="KEGG" id="nau:109215746"/>
<dbReference type="SUPFAM" id="SSF53756">
    <property type="entry name" value="UDP-Glycosyltransferase/glycogen phosphorylase"/>
    <property type="match status" value="1"/>
</dbReference>
<sequence length="459" mass="52368">MNGFMDNQKQLGVLMFPWLGYGHISPFLELAKKLSQRNFTIYLCSTPVNLISVKKKLSEEFSSSIQFLELHLKTLPNLPPCHHTTNGLPPHLMNTLREAFDLASPDFTLILKTLKPDLLIYDFLQPWAPKAAAELKIPAVEFITSSSTMTAYMLHDFNKPGIKFPFSSIYYRDYEMSRIKKDESSTPVEKLEEDKKRVRDCFYLSSDIVLIKSFKEIEGKYNDYITKLTGKKVVPIGPLVQEPTLDDGESELITWLNEKEEKSTIFVSFGSEYFLSKEDLLEIAYGLENSKVNFIWPIRFQKGEDIELEEVLPKGFFNRVGNRAKVFKGWAPQAKILEHSSIGGFVSHCGWSSVMESMKYGVSIIAMPMHIDQPVNSRLVEEVGIAVEVVRDSNGKLHREEVAAIINQVVVDKEGEFVRQKAKDMKEMLRSKGDEEIEEVAKELKKLCAKKTHSSIQCF</sequence>
<comment type="similarity">
    <text evidence="1">Belongs to the UDP-glycosyltransferase family.</text>
</comment>
<feature type="domain" description="Glycosyltransferase N-terminal" evidence="4">
    <location>
        <begin position="11"/>
        <end position="240"/>
    </location>
</feature>
<dbReference type="EMBL" id="MJEQ01037184">
    <property type="protein sequence ID" value="OIT05426.1"/>
    <property type="molecule type" value="Genomic_DNA"/>
</dbReference>
<proteinExistence type="inferred from homology"/>
<dbReference type="Gene3D" id="3.40.50.2000">
    <property type="entry name" value="Glycogen Phosphorylase B"/>
    <property type="match status" value="2"/>
</dbReference>
<dbReference type="PANTHER" id="PTHR48044:SF2">
    <property type="entry name" value="CYANIDIN-3-O-GLUCOSIDE 2-O-GLUCURONOSYLTRANSFERASE-LIKE"/>
    <property type="match status" value="1"/>
</dbReference>
<dbReference type="Proteomes" id="UP000187609">
    <property type="component" value="Unassembled WGS sequence"/>
</dbReference>
<dbReference type="FunFam" id="3.40.50.2000:FF:000060">
    <property type="entry name" value="Glycosyltransferase"/>
    <property type="match status" value="1"/>
</dbReference>
<comment type="caution">
    <text evidence="5">The sequence shown here is derived from an EMBL/GenBank/DDBJ whole genome shotgun (WGS) entry which is preliminary data.</text>
</comment>
<evidence type="ECO:0000256" key="1">
    <source>
        <dbReference type="ARBA" id="ARBA00009995"/>
    </source>
</evidence>
<dbReference type="AlphaFoldDB" id="A0A1J6IL51"/>